<feature type="compositionally biased region" description="Basic and acidic residues" evidence="1">
    <location>
        <begin position="78"/>
        <end position="103"/>
    </location>
</feature>
<accession>A0A6M3M0A5</accession>
<gene>
    <name evidence="2" type="ORF">MM171A00961_0019</name>
    <name evidence="3" type="ORF">MM171B00429_0020</name>
</gene>
<evidence type="ECO:0000256" key="1">
    <source>
        <dbReference type="SAM" id="MobiDB-lite"/>
    </source>
</evidence>
<dbReference type="AlphaFoldDB" id="A0A6M3M0A5"/>
<protein>
    <submittedName>
        <fullName evidence="2">Uncharacterized protein</fullName>
    </submittedName>
</protein>
<dbReference type="EMBL" id="MT143658">
    <property type="protein sequence ID" value="QJA99609.1"/>
    <property type="molecule type" value="Genomic_DNA"/>
</dbReference>
<feature type="region of interest" description="Disordered" evidence="1">
    <location>
        <begin position="65"/>
        <end position="118"/>
    </location>
</feature>
<evidence type="ECO:0000313" key="2">
    <source>
        <dbReference type="EMBL" id="QJA99609.1"/>
    </source>
</evidence>
<reference evidence="2" key="1">
    <citation type="submission" date="2020-03" db="EMBL/GenBank/DDBJ databases">
        <title>The deep terrestrial virosphere.</title>
        <authorList>
            <person name="Holmfeldt K."/>
            <person name="Nilsson E."/>
            <person name="Simone D."/>
            <person name="Lopez-Fernandez M."/>
            <person name="Wu X."/>
            <person name="de Brujin I."/>
            <person name="Lundin D."/>
            <person name="Andersson A."/>
            <person name="Bertilsson S."/>
            <person name="Dopson M."/>
        </authorList>
    </citation>
    <scope>NUCLEOTIDE SEQUENCE</scope>
    <source>
        <strain evidence="2">MM171A00961</strain>
        <strain evidence="3">MM171B00429</strain>
    </source>
</reference>
<dbReference type="EMBL" id="MT143875">
    <property type="protein sequence ID" value="QJB04202.1"/>
    <property type="molecule type" value="Genomic_DNA"/>
</dbReference>
<name>A0A6M3M0A5_9ZZZZ</name>
<organism evidence="2">
    <name type="scientific">viral metagenome</name>
    <dbReference type="NCBI Taxonomy" id="1070528"/>
    <lineage>
        <taxon>unclassified sequences</taxon>
        <taxon>metagenomes</taxon>
        <taxon>organismal metagenomes</taxon>
    </lineage>
</organism>
<sequence length="201" mass="23028">MSDKWGKLKEALDEPVKLSEPEKEQLKAVFKQMHALLNEGLEKALEGNRDDAYRYSRDMVNAFDQGERRYEAGPQPEPVKRKPIKTEREHVEEESVEKTERGYTDLSYPVGAPREKTKVELGPKPDFNEILEELTETERTKAKKYLDCVKNGLKLLEAGEDPNQILCYALDRVCSIEEMRKCIITEDPSVRDIMDQGGLPG</sequence>
<evidence type="ECO:0000313" key="3">
    <source>
        <dbReference type="EMBL" id="QJB04202.1"/>
    </source>
</evidence>
<feature type="region of interest" description="Disordered" evidence="1">
    <location>
        <begin position="1"/>
        <end position="20"/>
    </location>
</feature>
<proteinExistence type="predicted"/>